<dbReference type="PANTHER" id="PTHR43861:SF1">
    <property type="entry name" value="TRANS-ACONITATE 2-METHYLTRANSFERASE"/>
    <property type="match status" value="1"/>
</dbReference>
<dbReference type="Gene3D" id="3.40.50.150">
    <property type="entry name" value="Vaccinia Virus protein VP39"/>
    <property type="match status" value="1"/>
</dbReference>
<sequence length="249" mass="28470">MTFPASQLLKKWDDQQSAYIAYREERYNASLDVLALTFGEVFHVVDLACGPGSFSKRLLKRFPEARVTAVDLDPLLLTLAKEVLKEYDDRIHFFIADMVTADCFECIRDTPQAVVSSTAIHWLLPEQQTALYRNICNLLDDGGLFMNADHQRFDNRNPRQAMMARMHDALTQEKARSAGVLDWDSWFDEVARYPELTALLETRAAIFEDRPVPLPVTVEFQLAALRQAGFAETGTIWQFLDDYVIAGWK</sequence>
<dbReference type="CDD" id="cd02440">
    <property type="entry name" value="AdoMet_MTases"/>
    <property type="match status" value="1"/>
</dbReference>
<dbReference type="GO" id="GO:0032259">
    <property type="term" value="P:methylation"/>
    <property type="evidence" value="ECO:0007669"/>
    <property type="project" value="UniProtKB-KW"/>
</dbReference>
<dbReference type="InterPro" id="IPR029063">
    <property type="entry name" value="SAM-dependent_MTases_sf"/>
</dbReference>
<dbReference type="SUPFAM" id="SSF53335">
    <property type="entry name" value="S-adenosyl-L-methionine-dependent methyltransferases"/>
    <property type="match status" value="1"/>
</dbReference>
<dbReference type="GO" id="GO:0008168">
    <property type="term" value="F:methyltransferase activity"/>
    <property type="evidence" value="ECO:0007669"/>
    <property type="project" value="UniProtKB-KW"/>
</dbReference>
<proteinExistence type="predicted"/>
<gene>
    <name evidence="4" type="ORF">DLB95_22915</name>
</gene>
<evidence type="ECO:0000256" key="2">
    <source>
        <dbReference type="ARBA" id="ARBA00022679"/>
    </source>
</evidence>
<evidence type="ECO:0000259" key="3">
    <source>
        <dbReference type="Pfam" id="PF13649"/>
    </source>
</evidence>
<dbReference type="Pfam" id="PF13649">
    <property type="entry name" value="Methyltransf_25"/>
    <property type="match status" value="1"/>
</dbReference>
<name>A0A5Y3W7Y2_SALDZ</name>
<reference evidence="4" key="1">
    <citation type="submission" date="2018-05" db="EMBL/GenBank/DDBJ databases">
        <authorList>
            <person name="Ashton P.M."/>
            <person name="Dallman T."/>
            <person name="Nair S."/>
            <person name="De Pinna E."/>
            <person name="Peters T."/>
            <person name="Grant K."/>
        </authorList>
    </citation>
    <scope>NUCLEOTIDE SEQUENCE [LARGE SCALE GENOMIC DNA]</scope>
    <source>
        <strain evidence="4">474878</strain>
    </source>
</reference>
<dbReference type="InterPro" id="IPR041698">
    <property type="entry name" value="Methyltransf_25"/>
</dbReference>
<dbReference type="AlphaFoldDB" id="A0A5Y3W7Y2"/>
<organism evidence="4">
    <name type="scientific">Salmonella diarizonae</name>
    <dbReference type="NCBI Taxonomy" id="59204"/>
    <lineage>
        <taxon>Bacteria</taxon>
        <taxon>Pseudomonadati</taxon>
        <taxon>Pseudomonadota</taxon>
        <taxon>Gammaproteobacteria</taxon>
        <taxon>Enterobacterales</taxon>
        <taxon>Enterobacteriaceae</taxon>
        <taxon>Salmonella</taxon>
    </lineage>
</organism>
<accession>A0A5Y3W7Y2</accession>
<keyword evidence="1 4" id="KW-0489">Methyltransferase</keyword>
<protein>
    <submittedName>
        <fullName evidence="4">Class I SAM-dependent methyltransferase</fullName>
    </submittedName>
</protein>
<dbReference type="EMBL" id="AAIYJF010000025">
    <property type="protein sequence ID" value="ECJ4379994.1"/>
    <property type="molecule type" value="Genomic_DNA"/>
</dbReference>
<dbReference type="PANTHER" id="PTHR43861">
    <property type="entry name" value="TRANS-ACONITATE 2-METHYLTRANSFERASE-RELATED"/>
    <property type="match status" value="1"/>
</dbReference>
<evidence type="ECO:0000256" key="1">
    <source>
        <dbReference type="ARBA" id="ARBA00022603"/>
    </source>
</evidence>
<evidence type="ECO:0000313" key="4">
    <source>
        <dbReference type="EMBL" id="ECJ4379994.1"/>
    </source>
</evidence>
<comment type="caution">
    <text evidence="4">The sequence shown here is derived from an EMBL/GenBank/DDBJ whole genome shotgun (WGS) entry which is preliminary data.</text>
</comment>
<dbReference type="Proteomes" id="UP000839781">
    <property type="component" value="Unassembled WGS sequence"/>
</dbReference>
<keyword evidence="2 4" id="KW-0808">Transferase</keyword>
<feature type="domain" description="Methyltransferase" evidence="3">
    <location>
        <begin position="44"/>
        <end position="143"/>
    </location>
</feature>